<comment type="function">
    <text evidence="1">Probable amino-acid or metabolite transport protein.</text>
</comment>
<feature type="transmembrane region" description="Helical" evidence="8">
    <location>
        <begin position="411"/>
        <end position="432"/>
    </location>
</feature>
<evidence type="ECO:0000256" key="2">
    <source>
        <dbReference type="ARBA" id="ARBA00004651"/>
    </source>
</evidence>
<gene>
    <name evidence="9" type="ORF">MNAB215_5113</name>
</gene>
<evidence type="ECO:0000313" key="10">
    <source>
        <dbReference type="Proteomes" id="UP000240424"/>
    </source>
</evidence>
<keyword evidence="7 8" id="KW-0472">Membrane</keyword>
<evidence type="ECO:0000313" key="9">
    <source>
        <dbReference type="EMBL" id="SPM42893.1"/>
    </source>
</evidence>
<dbReference type="Gene3D" id="1.20.1740.10">
    <property type="entry name" value="Amino acid/polyamine transporter I"/>
    <property type="match status" value="1"/>
</dbReference>
<dbReference type="Proteomes" id="UP000240424">
    <property type="component" value="Unassembled WGS sequence"/>
</dbReference>
<evidence type="ECO:0000256" key="6">
    <source>
        <dbReference type="ARBA" id="ARBA00022989"/>
    </source>
</evidence>
<comment type="subcellular location">
    <subcellularLocation>
        <location evidence="2">Cell membrane</location>
        <topology evidence="2">Multi-pass membrane protein</topology>
    </subcellularLocation>
</comment>
<dbReference type="PANTHER" id="PTHR42770">
    <property type="entry name" value="AMINO ACID TRANSPORTER-RELATED"/>
    <property type="match status" value="1"/>
</dbReference>
<comment type="similarity">
    <text evidence="3">Belongs to the amino acid-polyamine-organocation (APC) superfamily.</text>
</comment>
<feature type="transmembrane region" description="Helical" evidence="8">
    <location>
        <begin position="380"/>
        <end position="399"/>
    </location>
</feature>
<reference evidence="9 10" key="1">
    <citation type="submission" date="2017-01" db="EMBL/GenBank/DDBJ databases">
        <authorList>
            <consortium name="Urmite Genomes"/>
        </authorList>
    </citation>
    <scope>NUCLEOTIDE SEQUENCE [LARGE SCALE GENOMIC DNA]</scope>
    <source>
        <strain evidence="9 10">AB215</strain>
    </source>
</reference>
<feature type="transmembrane region" description="Helical" evidence="8">
    <location>
        <begin position="444"/>
        <end position="463"/>
    </location>
</feature>
<feature type="transmembrane region" description="Helical" evidence="8">
    <location>
        <begin position="196"/>
        <end position="214"/>
    </location>
</feature>
<keyword evidence="4" id="KW-1003">Cell membrane</keyword>
<accession>A0A2U3PGP3</accession>
<dbReference type="PANTHER" id="PTHR42770:SF16">
    <property type="entry name" value="AMINO ACID PERMEASE"/>
    <property type="match status" value="1"/>
</dbReference>
<dbReference type="STRING" id="1841861.GCA_900157365_03433"/>
<dbReference type="InterPro" id="IPR050367">
    <property type="entry name" value="APC_superfamily"/>
</dbReference>
<dbReference type="AlphaFoldDB" id="A0A2U3PGP3"/>
<evidence type="ECO:0000256" key="5">
    <source>
        <dbReference type="ARBA" id="ARBA00022692"/>
    </source>
</evidence>
<feature type="transmembrane region" description="Helical" evidence="8">
    <location>
        <begin position="234"/>
        <end position="257"/>
    </location>
</feature>
<keyword evidence="6 8" id="KW-1133">Transmembrane helix</keyword>
<sequence length="530" mass="55130">MIRFGKYNDVGAGENGLPSFRGAMGSKASSAPTTSVMTAGKGLRPGTVSLVGSVVIAVSSVAPAYSLAAVLAGMVAAVGTKAPALFVIGFVPMMLTAFAFRELASETPDCGSAFTWATRAFGPWVGWLAGWASVVAATVAVGNGAQVAAIYLLKALHLNALANSMAAQVAVGGLAVIGLLVLCLRGIEVTERTQAVLVALQFVMLALVSVIALVKVCGHHAGPQAVMPRWDWLFPAGLSAAAVAHGAILCFFAYWGWDACLAISEETKQPHKNPGRAAVLATILMLGTYVLVSFAIQAFAGFGITGIGLNNPQNANDALSILGDPVAGRGLAVVLLLAISSSSLASVMTSLVKTARGVLAMAVYRALPQRFARVHPQHRTPGFAVLTIGIGGFTLYLVMTLVSQNSLTDMVASLGLAVTFYYATAAYACVWTYRRTLRRSARNFWLRGAFPLIGAVAMTWAFVQSAIDMYAPDYGKTHFGPVGGVFVLGMGLLLLGIPVAALSALGSRDFFRGKTLNAGTEIVVPDSVAR</sequence>
<feature type="transmembrane region" description="Helical" evidence="8">
    <location>
        <begin position="278"/>
        <end position="309"/>
    </location>
</feature>
<dbReference type="Pfam" id="PF13520">
    <property type="entry name" value="AA_permease_2"/>
    <property type="match status" value="1"/>
</dbReference>
<dbReference type="PIRSF" id="PIRSF006060">
    <property type="entry name" value="AA_transporter"/>
    <property type="match status" value="1"/>
</dbReference>
<feature type="transmembrane region" description="Helical" evidence="8">
    <location>
        <begin position="125"/>
        <end position="153"/>
    </location>
</feature>
<feature type="transmembrane region" description="Helical" evidence="8">
    <location>
        <begin position="329"/>
        <end position="352"/>
    </location>
</feature>
<feature type="transmembrane region" description="Helical" evidence="8">
    <location>
        <begin position="165"/>
        <end position="184"/>
    </location>
</feature>
<evidence type="ECO:0000256" key="8">
    <source>
        <dbReference type="SAM" id="Phobius"/>
    </source>
</evidence>
<evidence type="ECO:0000256" key="7">
    <source>
        <dbReference type="ARBA" id="ARBA00023136"/>
    </source>
</evidence>
<feature type="transmembrane region" description="Helical" evidence="8">
    <location>
        <begin position="483"/>
        <end position="505"/>
    </location>
</feature>
<dbReference type="GO" id="GO:0022857">
    <property type="term" value="F:transmembrane transporter activity"/>
    <property type="evidence" value="ECO:0007669"/>
    <property type="project" value="InterPro"/>
</dbReference>
<proteinExistence type="inferred from homology"/>
<protein>
    <submittedName>
        <fullName evidence="9">Amino acid transporter</fullName>
    </submittedName>
</protein>
<evidence type="ECO:0000256" key="3">
    <source>
        <dbReference type="ARBA" id="ARBA00009523"/>
    </source>
</evidence>
<keyword evidence="10" id="KW-1185">Reference proteome</keyword>
<feature type="transmembrane region" description="Helical" evidence="8">
    <location>
        <begin position="84"/>
        <end position="104"/>
    </location>
</feature>
<keyword evidence="5 8" id="KW-0812">Transmembrane</keyword>
<dbReference type="InterPro" id="IPR002293">
    <property type="entry name" value="AA/rel_permease1"/>
</dbReference>
<dbReference type="GO" id="GO:0005886">
    <property type="term" value="C:plasma membrane"/>
    <property type="evidence" value="ECO:0007669"/>
    <property type="project" value="UniProtKB-SubCell"/>
</dbReference>
<organism evidence="9 10">
    <name type="scientific">Mycobacterium numidiamassiliense</name>
    <dbReference type="NCBI Taxonomy" id="1841861"/>
    <lineage>
        <taxon>Bacteria</taxon>
        <taxon>Bacillati</taxon>
        <taxon>Actinomycetota</taxon>
        <taxon>Actinomycetes</taxon>
        <taxon>Mycobacteriales</taxon>
        <taxon>Mycobacteriaceae</taxon>
        <taxon>Mycobacterium</taxon>
    </lineage>
</organism>
<evidence type="ECO:0000256" key="1">
    <source>
        <dbReference type="ARBA" id="ARBA00002249"/>
    </source>
</evidence>
<dbReference type="EMBL" id="FUEZ01000004">
    <property type="protein sequence ID" value="SPM42893.1"/>
    <property type="molecule type" value="Genomic_DNA"/>
</dbReference>
<feature type="transmembrane region" description="Helical" evidence="8">
    <location>
        <begin position="50"/>
        <end position="78"/>
    </location>
</feature>
<name>A0A2U3PGP3_9MYCO</name>
<evidence type="ECO:0000256" key="4">
    <source>
        <dbReference type="ARBA" id="ARBA00022475"/>
    </source>
</evidence>